<dbReference type="EMBL" id="KZ994122">
    <property type="protein sequence ID" value="RKO93763.1"/>
    <property type="molecule type" value="Genomic_DNA"/>
</dbReference>
<evidence type="ECO:0000256" key="1">
    <source>
        <dbReference type="ARBA" id="ARBA00022729"/>
    </source>
</evidence>
<dbReference type="InterPro" id="IPR028081">
    <property type="entry name" value="Leu-bd"/>
</dbReference>
<feature type="region of interest" description="Disordered" evidence="2">
    <location>
        <begin position="1"/>
        <end position="55"/>
    </location>
</feature>
<feature type="transmembrane region" description="Helical" evidence="3">
    <location>
        <begin position="1546"/>
        <end position="1564"/>
    </location>
</feature>
<feature type="transmembrane region" description="Helical" evidence="3">
    <location>
        <begin position="1334"/>
        <end position="1357"/>
    </location>
</feature>
<feature type="region of interest" description="Disordered" evidence="2">
    <location>
        <begin position="141"/>
        <end position="198"/>
    </location>
</feature>
<dbReference type="PANTHER" id="PTHR47235:SF1">
    <property type="entry name" value="BLR6548 PROTEIN"/>
    <property type="match status" value="1"/>
</dbReference>
<dbReference type="OrthoDB" id="2142773at2759"/>
<evidence type="ECO:0000313" key="6">
    <source>
        <dbReference type="Proteomes" id="UP000269721"/>
    </source>
</evidence>
<feature type="transmembrane region" description="Helical" evidence="3">
    <location>
        <begin position="1515"/>
        <end position="1534"/>
    </location>
</feature>
<dbReference type="PANTHER" id="PTHR47235">
    <property type="entry name" value="BLR6548 PROTEIN"/>
    <property type="match status" value="1"/>
</dbReference>
<feature type="compositionally biased region" description="Polar residues" evidence="2">
    <location>
        <begin position="26"/>
        <end position="41"/>
    </location>
</feature>
<feature type="transmembrane region" description="Helical" evidence="3">
    <location>
        <begin position="1281"/>
        <end position="1308"/>
    </location>
</feature>
<keyword evidence="3" id="KW-0472">Membrane</keyword>
<sequence length="1770" mass="190983">AVDSPSIERQTGSYHPGQHGLRSKSLEATTSCKDGNPNASEFKQVADVPPPGLRVQRTGRLRASGQANSVGPKISVPDFQNRSAKSLSPYGLRTASLQPGCTWDVSDHPSGVLPLRIFVKKPHHVDVPTSRTIRIPQRLSAPFPKRCPTSQSPTPQAACNPREVQRHPRQPYRHRPRPLLRGSWERKDQEQGKIRGVKQTAKVDEGAIIKASEAVVQVQCECQGSEGTAFREPLCPYLLDQVIRSRSNARTETAVAGGPVRVWEDALAGLHQFLLQAPRQDPLKPFAIPQMPNICIWLTLALSLFPGGWVSAEPTPCSFAATSGVTIPTQWYYNDSDSVPKCYGGDTPSGNIVFGTSGPLAATSQLYWGLKAAFEQANTAGGVCGRNLSIVALEDGRLYGCNSYNPPSQLANIETMVAFGVFGLAGTIGTSEALVVSEYLSPLGIPLIETSSGAGKLVVIGIWEEVNMRISFADEALYLVDFALSNLFESKISVFWQEDALGESVLNGTIASLTALGLNLWSNGSYSPLMSTDISSAIEGLIANGPPSVIITAAPFGPLTLLLQELWKDTRFSRNTIFLAVNAVRFCKFVDPAPPRLGGEYRAPTAIVGSSFTIYTTAPGGPPLPNINDSFVQAYSNAWDAVTPIPKSQSGLLAYAAGLLIQSTFERMGCTETITRDRFIDTIYETQMYDFNGTRAGPYIAADSKCDAITCACNQGFHTVSMLNVSSTGVYSTVPDASWSWTTCAASSSSISRPIFLAHMSAPSAQDPKLALKSKLVLLGIQTLLYLLTETKQAIHLVALDYAGNTTTMISQVRIGRGKAKPGESGWKLLANLEADPLVLLILCPVMADSDMWGAFQAHLPSNMPVIAPITPLQQFRTPFDIRFASIRPSAYEEIIGIVNWMVRVHNVSRISILLQADSTGALIGESADYLEIINNATAHQNLITYSSGVFVQGSGDVSAALNSIFVSSYVATSEPNNPITVDGPDGIILGISDAGITEATMFVANASLAGHRVVYGIPTSAAWQPESWSAAVAAANESVFGLADVLFSTINSMKTYYGTTETLIETLSGANWATLMQVSASQGISLMLEAIFSTLFVVSLLSIVATDTKAGLSDSVYINSMVRLESSLTTMSNISYGPFVEPPSSCSRNDSECMKGASNEGAQGFFINVLSNPSNMNPLQQSGQGYYSQIDSTASLNSYGGTMSGSVWMGPAKCDVIEYTTRNLFSNIKGAIKVSRAGATFTGVALVLLCLSLAVAIFHSRSRFSKERAKASQPSLKPKFLVNASLSNFIEIAFIFIEAIQLAVFIFSTLPEWLGENYTKIISYIALEFPIAWYFWFLGGLVIVWNAYAIVILSGAAKRLQHIPYGGLLLLPAATFLPLVSTIGYVPVLVVLLSPLSCRYSLSDAVMTDWCEMACWTTVDSQHWIMAASGFCLVMIFAPLNIETAHIWQELHSSKEAKWDNSFYVIDYSSKVCRRTRGGSRKTFTFTWVGRGASNTTQFLPSCSQPSNVPWMPFIRAIGAFIGAWTAMTGLIFLEATSQSVKNSVTAVCFVGWIVILLLGYAISNRVHPNKFIHERKSETALTRLLKLFNTLRHAKLISSRSSMFSDKSKGRESQRSIFAEKVQSSIFHPSPEGPLEVEALRAGPSEEADLVQAECSGDEDILLELFQSPFGDVMLRMMKNELAHVRPSALSLGRARASVTKLNSGLTVPDGSSMVHNASKHSAAGTRVGRSVLFAEEPAVEIVEKCAAVENVSAGAAATENNSADGIA</sequence>
<dbReference type="Pfam" id="PF13458">
    <property type="entry name" value="Peripla_BP_6"/>
    <property type="match status" value="1"/>
</dbReference>
<feature type="compositionally biased region" description="Basic residues" evidence="2">
    <location>
        <begin position="167"/>
        <end position="178"/>
    </location>
</feature>
<gene>
    <name evidence="5" type="ORF">BDK51DRAFT_28379</name>
</gene>
<feature type="compositionally biased region" description="Basic and acidic residues" evidence="2">
    <location>
        <begin position="183"/>
        <end position="193"/>
    </location>
</feature>
<evidence type="ECO:0000256" key="2">
    <source>
        <dbReference type="SAM" id="MobiDB-lite"/>
    </source>
</evidence>
<dbReference type="InterPro" id="IPR028082">
    <property type="entry name" value="Peripla_BP_I"/>
</dbReference>
<reference evidence="6" key="1">
    <citation type="journal article" date="2018" name="Nat. Microbiol.">
        <title>Leveraging single-cell genomics to expand the fungal tree of life.</title>
        <authorList>
            <person name="Ahrendt S.R."/>
            <person name="Quandt C.A."/>
            <person name="Ciobanu D."/>
            <person name="Clum A."/>
            <person name="Salamov A."/>
            <person name="Andreopoulos B."/>
            <person name="Cheng J.F."/>
            <person name="Woyke T."/>
            <person name="Pelin A."/>
            <person name="Henrissat B."/>
            <person name="Reynolds N.K."/>
            <person name="Benny G.L."/>
            <person name="Smith M.E."/>
            <person name="James T.Y."/>
            <person name="Grigoriev I.V."/>
        </authorList>
    </citation>
    <scope>NUCLEOTIDE SEQUENCE [LARGE SCALE GENOMIC DNA]</scope>
</reference>
<evidence type="ECO:0000313" key="5">
    <source>
        <dbReference type="EMBL" id="RKO93763.1"/>
    </source>
</evidence>
<feature type="transmembrane region" description="Helical" evidence="3">
    <location>
        <begin position="1238"/>
        <end position="1260"/>
    </location>
</feature>
<evidence type="ECO:0000259" key="4">
    <source>
        <dbReference type="Pfam" id="PF13458"/>
    </source>
</evidence>
<keyword evidence="6" id="KW-1185">Reference proteome</keyword>
<feature type="compositionally biased region" description="Polar residues" evidence="2">
    <location>
        <begin position="148"/>
        <end position="157"/>
    </location>
</feature>
<dbReference type="Gene3D" id="3.40.50.2300">
    <property type="match status" value="2"/>
</dbReference>
<evidence type="ECO:0000256" key="3">
    <source>
        <dbReference type="SAM" id="Phobius"/>
    </source>
</evidence>
<feature type="transmembrane region" description="Helical" evidence="3">
    <location>
        <begin position="1369"/>
        <end position="1394"/>
    </location>
</feature>
<name>A0A4P9WNT5_9FUNG</name>
<proteinExistence type="predicted"/>
<keyword evidence="1" id="KW-0732">Signal</keyword>
<feature type="domain" description="Leucine-binding protein" evidence="4">
    <location>
        <begin position="356"/>
        <end position="693"/>
    </location>
</feature>
<accession>A0A4P9WNT5</accession>
<keyword evidence="3" id="KW-0812">Transmembrane</keyword>
<dbReference type="Proteomes" id="UP000269721">
    <property type="component" value="Unassembled WGS sequence"/>
</dbReference>
<dbReference type="SUPFAM" id="SSF53822">
    <property type="entry name" value="Periplasmic binding protein-like I"/>
    <property type="match status" value="1"/>
</dbReference>
<organism evidence="5 6">
    <name type="scientific">Blyttiomyces helicus</name>
    <dbReference type="NCBI Taxonomy" id="388810"/>
    <lineage>
        <taxon>Eukaryota</taxon>
        <taxon>Fungi</taxon>
        <taxon>Fungi incertae sedis</taxon>
        <taxon>Chytridiomycota</taxon>
        <taxon>Chytridiomycota incertae sedis</taxon>
        <taxon>Chytridiomycetes</taxon>
        <taxon>Chytridiomycetes incertae sedis</taxon>
        <taxon>Blyttiomyces</taxon>
    </lineage>
</organism>
<feature type="non-terminal residue" evidence="5">
    <location>
        <position position="1"/>
    </location>
</feature>
<keyword evidence="3" id="KW-1133">Transmembrane helix</keyword>
<protein>
    <recommendedName>
        <fullName evidence="4">Leucine-binding protein domain-containing protein</fullName>
    </recommendedName>
</protein>